<comment type="caution">
    <text evidence="6">The sequence shown here is derived from an EMBL/GenBank/DDBJ whole genome shotgun (WGS) entry which is preliminary data.</text>
</comment>
<dbReference type="GO" id="GO:0006508">
    <property type="term" value="P:proteolysis"/>
    <property type="evidence" value="ECO:0007669"/>
    <property type="project" value="UniProtKB-KW"/>
</dbReference>
<protein>
    <submittedName>
        <fullName evidence="6">NLP/P60 protein</fullName>
    </submittedName>
</protein>
<keyword evidence="4" id="KW-0788">Thiol protease</keyword>
<proteinExistence type="inferred from homology"/>
<gene>
    <name evidence="6" type="ORF">Lpp77_01307</name>
</gene>
<accession>A0A8E0IP02</accession>
<evidence type="ECO:0000313" key="6">
    <source>
        <dbReference type="EMBL" id="EPC56869.1"/>
    </source>
</evidence>
<evidence type="ECO:0000313" key="7">
    <source>
        <dbReference type="Proteomes" id="UP000014249"/>
    </source>
</evidence>
<dbReference type="Pfam" id="PF00877">
    <property type="entry name" value="NLPC_P60"/>
    <property type="match status" value="1"/>
</dbReference>
<dbReference type="Proteomes" id="UP000014249">
    <property type="component" value="Unassembled WGS sequence"/>
</dbReference>
<evidence type="ECO:0000256" key="1">
    <source>
        <dbReference type="ARBA" id="ARBA00007074"/>
    </source>
</evidence>
<evidence type="ECO:0000256" key="3">
    <source>
        <dbReference type="ARBA" id="ARBA00022801"/>
    </source>
</evidence>
<evidence type="ECO:0000259" key="5">
    <source>
        <dbReference type="Pfam" id="PF00877"/>
    </source>
</evidence>
<dbReference type="Gene3D" id="3.90.1720.10">
    <property type="entry name" value="endopeptidase domain like (from Nostoc punctiforme)"/>
    <property type="match status" value="1"/>
</dbReference>
<feature type="domain" description="NlpC/P60" evidence="5">
    <location>
        <begin position="7"/>
        <end position="57"/>
    </location>
</feature>
<dbReference type="InterPro" id="IPR038765">
    <property type="entry name" value="Papain-like_cys_pep_sf"/>
</dbReference>
<name>A0A8E0IP02_LACPA</name>
<keyword evidence="3" id="KW-0378">Hydrolase</keyword>
<evidence type="ECO:0000256" key="4">
    <source>
        <dbReference type="ARBA" id="ARBA00022807"/>
    </source>
</evidence>
<comment type="similarity">
    <text evidence="1">Belongs to the peptidase C40 family.</text>
</comment>
<sequence>MAAGDGDKDVSLNALLPGELLFWGSRGSTYQVAIYIGDGNMIQAPTTGDIVKVTALRYYMHNFARRVLSEAPDIVTEGNLEVANVDRDKLNLKGWSITSDAPSGPL</sequence>
<dbReference type="AlphaFoldDB" id="A0A8E0IP02"/>
<dbReference type="SUPFAM" id="SSF54001">
    <property type="entry name" value="Cysteine proteinases"/>
    <property type="match status" value="1"/>
</dbReference>
<organism evidence="6 7">
    <name type="scientific">Lacticaseibacillus paracasei subsp. paracasei CNCM I-4270</name>
    <dbReference type="NCBI Taxonomy" id="1256202"/>
    <lineage>
        <taxon>Bacteria</taxon>
        <taxon>Bacillati</taxon>
        <taxon>Bacillota</taxon>
        <taxon>Bacilli</taxon>
        <taxon>Lactobacillales</taxon>
        <taxon>Lactobacillaceae</taxon>
        <taxon>Lacticaseibacillus</taxon>
    </lineage>
</organism>
<dbReference type="InterPro" id="IPR000064">
    <property type="entry name" value="NLP_P60_dom"/>
</dbReference>
<evidence type="ECO:0000256" key="2">
    <source>
        <dbReference type="ARBA" id="ARBA00022670"/>
    </source>
</evidence>
<dbReference type="EMBL" id="ANJX01000048">
    <property type="protein sequence ID" value="EPC56869.1"/>
    <property type="molecule type" value="Genomic_DNA"/>
</dbReference>
<keyword evidence="2" id="KW-0645">Protease</keyword>
<dbReference type="GO" id="GO:0008234">
    <property type="term" value="F:cysteine-type peptidase activity"/>
    <property type="evidence" value="ECO:0007669"/>
    <property type="project" value="UniProtKB-KW"/>
</dbReference>
<reference evidence="6 7" key="1">
    <citation type="journal article" date="2013" name="PLoS ONE">
        <title>Lactobacillus paracasei comparative genomics: towards species pan-genome definition and exploitation of diversity.</title>
        <authorList>
            <person name="Smokvina T."/>
            <person name="Wels M."/>
            <person name="Polka J."/>
            <person name="Chervaux C."/>
            <person name="Brisse S."/>
            <person name="Boekhorst J."/>
            <person name="van Hylckama Vlieg J.E."/>
            <person name="Siezen R.J."/>
        </authorList>
    </citation>
    <scope>NUCLEOTIDE SEQUENCE [LARGE SCALE GENOMIC DNA]</scope>
    <source>
        <strain evidence="6 7">CNCM I-4270</strain>
    </source>
</reference>